<dbReference type="Pfam" id="PF02518">
    <property type="entry name" value="HATPase_c"/>
    <property type="match status" value="1"/>
</dbReference>
<feature type="transmembrane region" description="Helical" evidence="2">
    <location>
        <begin position="759"/>
        <end position="776"/>
    </location>
</feature>
<organism evidence="4 5">
    <name type="scientific">Sulfidibacter corallicola</name>
    <dbReference type="NCBI Taxonomy" id="2818388"/>
    <lineage>
        <taxon>Bacteria</taxon>
        <taxon>Pseudomonadati</taxon>
        <taxon>Acidobacteriota</taxon>
        <taxon>Holophagae</taxon>
        <taxon>Acanthopleuribacterales</taxon>
        <taxon>Acanthopleuribacteraceae</taxon>
        <taxon>Sulfidibacter</taxon>
    </lineage>
</organism>
<evidence type="ECO:0000313" key="5">
    <source>
        <dbReference type="Proteomes" id="UP000663929"/>
    </source>
</evidence>
<dbReference type="KEGG" id="scor:J3U87_16710"/>
<dbReference type="EMBL" id="CP071793">
    <property type="protein sequence ID" value="QTD54089.1"/>
    <property type="molecule type" value="Genomic_DNA"/>
</dbReference>
<dbReference type="Pfam" id="PF07495">
    <property type="entry name" value="Y_Y_Y"/>
    <property type="match status" value="1"/>
</dbReference>
<dbReference type="InterPro" id="IPR036890">
    <property type="entry name" value="HATPase_C_sf"/>
</dbReference>
<keyword evidence="2" id="KW-1133">Transmembrane helix</keyword>
<proteinExistence type="predicted"/>
<name>A0A8A4TVX1_SULCO</name>
<evidence type="ECO:0000313" key="4">
    <source>
        <dbReference type="EMBL" id="QTD54089.1"/>
    </source>
</evidence>
<protein>
    <recommendedName>
        <fullName evidence="3">Histidine kinase domain-containing protein</fullName>
    </recommendedName>
</protein>
<reference evidence="4" key="1">
    <citation type="submission" date="2021-03" db="EMBL/GenBank/DDBJ databases">
        <title>Acanthopleuribacteraceae sp. M133.</title>
        <authorList>
            <person name="Wang G."/>
        </authorList>
    </citation>
    <scope>NUCLEOTIDE SEQUENCE</scope>
    <source>
        <strain evidence="4">M133</strain>
    </source>
</reference>
<dbReference type="InterPro" id="IPR013783">
    <property type="entry name" value="Ig-like_fold"/>
</dbReference>
<keyword evidence="2" id="KW-0472">Membrane</keyword>
<evidence type="ECO:0000259" key="3">
    <source>
        <dbReference type="PROSITE" id="PS50109"/>
    </source>
</evidence>
<dbReference type="PANTHER" id="PTHR43547:SF2">
    <property type="entry name" value="HYBRID SIGNAL TRANSDUCTION HISTIDINE KINASE C"/>
    <property type="match status" value="1"/>
</dbReference>
<dbReference type="SUPFAM" id="SSF63829">
    <property type="entry name" value="Calcium-dependent phosphotriesterase"/>
    <property type="match status" value="3"/>
</dbReference>
<gene>
    <name evidence="4" type="ORF">J3U87_16710</name>
</gene>
<dbReference type="RefSeq" id="WP_237384188.1">
    <property type="nucleotide sequence ID" value="NZ_CP071793.1"/>
</dbReference>
<dbReference type="Gene3D" id="2.130.10.10">
    <property type="entry name" value="YVTN repeat-like/Quinoprotein amine dehydrogenase"/>
    <property type="match status" value="4"/>
</dbReference>
<dbReference type="Pfam" id="PF07494">
    <property type="entry name" value="Reg_prop"/>
    <property type="match status" value="8"/>
</dbReference>
<dbReference type="PANTHER" id="PTHR43547">
    <property type="entry name" value="TWO-COMPONENT HISTIDINE KINASE"/>
    <property type="match status" value="1"/>
</dbReference>
<dbReference type="AlphaFoldDB" id="A0A8A4TVX1"/>
<dbReference type="InterPro" id="IPR005467">
    <property type="entry name" value="His_kinase_dom"/>
</dbReference>
<dbReference type="InterPro" id="IPR011110">
    <property type="entry name" value="Reg_prop"/>
</dbReference>
<dbReference type="GO" id="GO:0000155">
    <property type="term" value="F:phosphorelay sensor kinase activity"/>
    <property type="evidence" value="ECO:0007669"/>
    <property type="project" value="TreeGrafter"/>
</dbReference>
<dbReference type="InterPro" id="IPR011123">
    <property type="entry name" value="Y_Y_Y"/>
</dbReference>
<dbReference type="PROSITE" id="PS50109">
    <property type="entry name" value="HIS_KIN"/>
    <property type="match status" value="1"/>
</dbReference>
<keyword evidence="1" id="KW-0597">Phosphoprotein</keyword>
<dbReference type="Gene3D" id="2.60.40.10">
    <property type="entry name" value="Immunoglobulins"/>
    <property type="match status" value="1"/>
</dbReference>
<dbReference type="SUPFAM" id="SSF55874">
    <property type="entry name" value="ATPase domain of HSP90 chaperone/DNA topoisomerase II/histidine kinase"/>
    <property type="match status" value="1"/>
</dbReference>
<evidence type="ECO:0000256" key="2">
    <source>
        <dbReference type="SAM" id="Phobius"/>
    </source>
</evidence>
<sequence>MRRPRFMRTPTALLPAVLAAGLWFFWSSSLWAKELNQYIVRLWNTDDGLPQNSVVSLIQASDGFIWFGTHEGLVRFDGFTFRVFQHENTPNMDSNLVNAVCEGRDGRIWFASNQAELYYLDRNLNCFKGPSLGLEDDSVTCMVATRDGTIYIGTRKNEGFVLRDDRVKGLRLDARKPDTIWDYQVDDMGRLWVASRKGLYLVEGERITRFGEDRGLPSDRVWCLELDLQGRLWVGTSKGLCFVENDEIVQPDLGGALLDPNVFCMEEDTNGILWIGMGNGGLAGISPEAKLVQSFSQEHGLPYNTVATLCPDREGNMWVGVESGGLLRFRDGPVTTFTTEHGLPHNMVRSVTFDGDGVLWAATDGGLLKIEDEVLGSFGREQGLPGEQLECLYADPEGGLWIGSFGTGLIHYRDGEFKVYDADDGMTAKSINRILRDRNGTLWIATRQGLMRFRDNRFRTFTTADGLSSNLIINLLEAHDGTLWIATRGGGLNQYRNGVFDTLDHRHGLSSDQVLALYEDAEGVLWAGTSDNGLNRIRDRRITHVNMADGLYDDKVLEILEDDQQRFWMSSNHGVYLIPRAEINAYMDATGSRQLLRCTVFTTEDGMRSAECNGGAFPAGALGPDGQSWFPTIQGLTVMDANQMYRNPLPPPIHITEVRVDGKPYDPAIPALLPAGAGKLEIHYTALSFAVPGRVRFRTMLEGIDHEPIDAGNRRTAFYTNLPPGKYRFIVKGSNNDGLWNEEGAMFEFEQQGFFYQGPWFKVLLVALLLGSLWLLDRIRFVRIHKRQVTLERLVSERTDNLQRTHGRLVTAQEQVIEAAHRAGMAEIAYNVLHQVEDAITRVRSDIEQAHGLLDANRGPKKVPKVLTRIEALPGGYMSLRHEDSRGGELRRELVQEVAHLSTQRSALATCLGKINNQIYQLTQIVSAQQKYAKQDNVSHPVDINQLIADAIKIKGKDLRAARVALNQDLEPLPTYYLQRAKLLRIFLNLLQHACECMATNEEDRPRRLMIRTFQSTREIIVEMRDSGPAVTPADLPRLFAQGGTARPSANRFLLHACATAIHEMKGEIKAYCDGDDSGVRFRLSLPLATIEAGESRED</sequence>
<dbReference type="Gene3D" id="3.30.565.10">
    <property type="entry name" value="Histidine kinase-like ATPase, C-terminal domain"/>
    <property type="match status" value="1"/>
</dbReference>
<dbReference type="SMART" id="SM00387">
    <property type="entry name" value="HATPase_c"/>
    <property type="match status" value="1"/>
</dbReference>
<feature type="domain" description="Histidine kinase" evidence="3">
    <location>
        <begin position="885"/>
        <end position="1090"/>
    </location>
</feature>
<keyword evidence="5" id="KW-1185">Reference proteome</keyword>
<dbReference type="InterPro" id="IPR015943">
    <property type="entry name" value="WD40/YVTN_repeat-like_dom_sf"/>
</dbReference>
<evidence type="ECO:0000256" key="1">
    <source>
        <dbReference type="ARBA" id="ARBA00022553"/>
    </source>
</evidence>
<dbReference type="Proteomes" id="UP000663929">
    <property type="component" value="Chromosome"/>
</dbReference>
<dbReference type="InterPro" id="IPR003594">
    <property type="entry name" value="HATPase_dom"/>
</dbReference>
<keyword evidence="2" id="KW-0812">Transmembrane</keyword>
<accession>A0A8A4TVX1</accession>